<dbReference type="Gene3D" id="3.30.260.10">
    <property type="entry name" value="TCP-1-like chaperonin intermediate domain"/>
    <property type="match status" value="1"/>
</dbReference>
<dbReference type="GO" id="GO:0140662">
    <property type="term" value="F:ATP-dependent protein folding chaperone"/>
    <property type="evidence" value="ECO:0007669"/>
    <property type="project" value="InterPro"/>
</dbReference>
<dbReference type="OrthoDB" id="1637110at2759"/>
<dbReference type="PANTHER" id="PTHR11353">
    <property type="entry name" value="CHAPERONIN"/>
    <property type="match status" value="1"/>
</dbReference>
<protein>
    <submittedName>
        <fullName evidence="4">Uncharacterized protein</fullName>
    </submittedName>
</protein>
<dbReference type="InterPro" id="IPR017998">
    <property type="entry name" value="Chaperone_TCP-1"/>
</dbReference>
<proteinExistence type="predicted"/>
<dbReference type="InterPro" id="IPR027410">
    <property type="entry name" value="TCP-1-like_intermed_sf"/>
</dbReference>
<keyword evidence="2" id="KW-0067">ATP-binding</keyword>
<comment type="caution">
    <text evidence="4">The sequence shown here is derived from an EMBL/GenBank/DDBJ whole genome shotgun (WGS) entry which is preliminary data.</text>
</comment>
<keyword evidence="5" id="KW-1185">Reference proteome</keyword>
<gene>
    <name evidence="4" type="ORF">IFM89_027783</name>
</gene>
<dbReference type="Proteomes" id="UP000631114">
    <property type="component" value="Unassembled WGS sequence"/>
</dbReference>
<dbReference type="AlphaFoldDB" id="A0A835I8I8"/>
<evidence type="ECO:0000256" key="3">
    <source>
        <dbReference type="ARBA" id="ARBA00023186"/>
    </source>
</evidence>
<keyword evidence="1" id="KW-0547">Nucleotide-binding</keyword>
<dbReference type="GO" id="GO:0005524">
    <property type="term" value="F:ATP binding"/>
    <property type="evidence" value="ECO:0007669"/>
    <property type="project" value="UniProtKB-KW"/>
</dbReference>
<organism evidence="4 5">
    <name type="scientific">Coptis chinensis</name>
    <dbReference type="NCBI Taxonomy" id="261450"/>
    <lineage>
        <taxon>Eukaryota</taxon>
        <taxon>Viridiplantae</taxon>
        <taxon>Streptophyta</taxon>
        <taxon>Embryophyta</taxon>
        <taxon>Tracheophyta</taxon>
        <taxon>Spermatophyta</taxon>
        <taxon>Magnoliopsida</taxon>
        <taxon>Ranunculales</taxon>
        <taxon>Ranunculaceae</taxon>
        <taxon>Coptidoideae</taxon>
        <taxon>Coptis</taxon>
    </lineage>
</organism>
<keyword evidence="3" id="KW-0143">Chaperone</keyword>
<evidence type="ECO:0000256" key="1">
    <source>
        <dbReference type="ARBA" id="ARBA00022741"/>
    </source>
</evidence>
<evidence type="ECO:0000256" key="2">
    <source>
        <dbReference type="ARBA" id="ARBA00022840"/>
    </source>
</evidence>
<reference evidence="4 5" key="1">
    <citation type="submission" date="2020-10" db="EMBL/GenBank/DDBJ databases">
        <title>The Coptis chinensis genome and diversification of protoberbering-type alkaloids.</title>
        <authorList>
            <person name="Wang B."/>
            <person name="Shu S."/>
            <person name="Song C."/>
            <person name="Liu Y."/>
        </authorList>
    </citation>
    <scope>NUCLEOTIDE SEQUENCE [LARGE SCALE GENOMIC DNA]</scope>
    <source>
        <strain evidence="4">HL-2020</strain>
        <tissue evidence="4">Leaf</tissue>
    </source>
</reference>
<sequence length="108" mass="11812">MAVPVELSDRDSLVKSASTSLNSKVVSQYSTLLAPLAVDVVLSVVDNVKVDLVDLRDVKIVKKLGGTAAKILVVKDVERDAIEFITKTLNCFAIANIEHFREEKMGRL</sequence>
<evidence type="ECO:0000313" key="5">
    <source>
        <dbReference type="Proteomes" id="UP000631114"/>
    </source>
</evidence>
<dbReference type="EMBL" id="JADFTS010000004">
    <property type="protein sequence ID" value="KAF9611233.1"/>
    <property type="molecule type" value="Genomic_DNA"/>
</dbReference>
<evidence type="ECO:0000313" key="4">
    <source>
        <dbReference type="EMBL" id="KAF9611233.1"/>
    </source>
</evidence>
<accession>A0A835I8I8</accession>
<name>A0A835I8I8_9MAGN</name>
<dbReference type="SUPFAM" id="SSF54849">
    <property type="entry name" value="GroEL-intermediate domain like"/>
    <property type="match status" value="1"/>
</dbReference>